<protein>
    <recommendedName>
        <fullName evidence="10">ArfGAP with RhoGAP domain, ankyrin repeat and PH domain 2</fullName>
    </recommendedName>
</protein>
<feature type="compositionally biased region" description="Basic and acidic residues" evidence="3">
    <location>
        <begin position="321"/>
        <end position="332"/>
    </location>
</feature>
<evidence type="ECO:0000259" key="7">
    <source>
        <dbReference type="PROSITE" id="PS50238"/>
    </source>
</evidence>
<dbReference type="InterPro" id="IPR001849">
    <property type="entry name" value="PH_domain"/>
</dbReference>
<dbReference type="InterPro" id="IPR052227">
    <property type="entry name" value="Arf-Rho-GAP_ANK-PH_domain"/>
</dbReference>
<keyword evidence="9" id="KW-1185">Reference proteome</keyword>
<reference evidence="8" key="3">
    <citation type="submission" date="2025-09" db="UniProtKB">
        <authorList>
            <consortium name="Ensembl"/>
        </authorList>
    </citation>
    <scope>IDENTIFICATION</scope>
</reference>
<dbReference type="Gene3D" id="1.10.555.10">
    <property type="entry name" value="Rho GTPase activation protein"/>
    <property type="match status" value="1"/>
</dbReference>
<dbReference type="InterPro" id="IPR013761">
    <property type="entry name" value="SAM/pointed_sf"/>
</dbReference>
<dbReference type="InterPro" id="IPR037278">
    <property type="entry name" value="ARFGAP/RecO"/>
</dbReference>
<evidence type="ECO:0000256" key="3">
    <source>
        <dbReference type="SAM" id="MobiDB-lite"/>
    </source>
</evidence>
<evidence type="ECO:0000259" key="6">
    <source>
        <dbReference type="PROSITE" id="PS50115"/>
    </source>
</evidence>
<dbReference type="GO" id="GO:0005547">
    <property type="term" value="F:phosphatidylinositol-3,4,5-trisphosphate binding"/>
    <property type="evidence" value="ECO:0007669"/>
    <property type="project" value="TreeGrafter"/>
</dbReference>
<dbReference type="SMART" id="SM00105">
    <property type="entry name" value="ArfGap"/>
    <property type="match status" value="1"/>
</dbReference>
<dbReference type="Pfam" id="PF00620">
    <property type="entry name" value="RhoGAP"/>
    <property type="match status" value="1"/>
</dbReference>
<dbReference type="SUPFAM" id="SSF47769">
    <property type="entry name" value="SAM/Pointed domain"/>
    <property type="match status" value="1"/>
</dbReference>
<feature type="region of interest" description="Disordered" evidence="3">
    <location>
        <begin position="311"/>
        <end position="392"/>
    </location>
</feature>
<dbReference type="Proteomes" id="UP000007635">
    <property type="component" value="Chromosome VII"/>
</dbReference>
<dbReference type="Gene3D" id="1.10.220.150">
    <property type="entry name" value="Arf GTPase activating protein"/>
    <property type="match status" value="1"/>
</dbReference>
<dbReference type="InterPro" id="IPR008936">
    <property type="entry name" value="Rho_GTPase_activation_prot"/>
</dbReference>
<dbReference type="InterPro" id="IPR000198">
    <property type="entry name" value="RhoGAP_dom"/>
</dbReference>
<dbReference type="Ensembl" id="ENSGACT00000076900.1">
    <property type="protein sequence ID" value="ENSGACP00000039774.1"/>
    <property type="gene ID" value="ENSGACG00000026579.1"/>
</dbReference>
<keyword evidence="1" id="KW-0343">GTPase activation</keyword>
<dbReference type="SUPFAM" id="SSF50729">
    <property type="entry name" value="PH domain-like"/>
    <property type="match status" value="4"/>
</dbReference>
<evidence type="ECO:0000259" key="4">
    <source>
        <dbReference type="PROSITE" id="PS50003"/>
    </source>
</evidence>
<feature type="domain" description="PH" evidence="4">
    <location>
        <begin position="547"/>
        <end position="636"/>
    </location>
</feature>
<dbReference type="Gene3D" id="1.10.150.50">
    <property type="entry name" value="Transcription Factor, Ets-1"/>
    <property type="match status" value="1"/>
</dbReference>
<evidence type="ECO:0000313" key="8">
    <source>
        <dbReference type="Ensembl" id="ENSGACP00000039774.1"/>
    </source>
</evidence>
<dbReference type="SMART" id="SM00233">
    <property type="entry name" value="PH"/>
    <property type="match status" value="4"/>
</dbReference>
<proteinExistence type="predicted"/>
<dbReference type="Pfam" id="PF00536">
    <property type="entry name" value="SAM_1"/>
    <property type="match status" value="1"/>
</dbReference>
<dbReference type="GO" id="GO:0008270">
    <property type="term" value="F:zinc ion binding"/>
    <property type="evidence" value="ECO:0007669"/>
    <property type="project" value="UniProtKB-KW"/>
</dbReference>
<dbReference type="InterPro" id="IPR001660">
    <property type="entry name" value="SAM"/>
</dbReference>
<accession>A0AAQ4PLR8</accession>
<feature type="domain" description="SAM" evidence="5">
    <location>
        <begin position="6"/>
        <end position="70"/>
    </location>
</feature>
<dbReference type="InterPro" id="IPR011993">
    <property type="entry name" value="PH-like_dom_sf"/>
</dbReference>
<dbReference type="PANTHER" id="PTHR45899">
    <property type="entry name" value="RHO GTPASE ACTIVATING PROTEIN AT 15B, ISOFORM C"/>
    <property type="match status" value="1"/>
</dbReference>
<dbReference type="SMART" id="SM00454">
    <property type="entry name" value="SAM"/>
    <property type="match status" value="1"/>
</dbReference>
<dbReference type="SUPFAM" id="SSF57863">
    <property type="entry name" value="ArfGap/RecO-like zinc finger"/>
    <property type="match status" value="1"/>
</dbReference>
<dbReference type="PANTHER" id="PTHR45899:SF1">
    <property type="entry name" value="ARF-GAP WITH RHO-GAP DOMAIN, ANK REPEAT AND PH DOMAIN-CONTAINING PROTEIN 2"/>
    <property type="match status" value="1"/>
</dbReference>
<feature type="domain" description="PH" evidence="4">
    <location>
        <begin position="847"/>
        <end position="957"/>
    </location>
</feature>
<feature type="region of interest" description="Disordered" evidence="3">
    <location>
        <begin position="1216"/>
        <end position="1282"/>
    </location>
</feature>
<dbReference type="SUPFAM" id="SSF48350">
    <property type="entry name" value="GTPase activation domain, GAP"/>
    <property type="match status" value="1"/>
</dbReference>
<dbReference type="GO" id="GO:0005096">
    <property type="term" value="F:GTPase activator activity"/>
    <property type="evidence" value="ECO:0007669"/>
    <property type="project" value="UniProtKB-KW"/>
</dbReference>
<keyword evidence="2" id="KW-0863">Zinc-finger</keyword>
<feature type="compositionally biased region" description="Basic and acidic residues" evidence="3">
    <location>
        <begin position="118"/>
        <end position="129"/>
    </location>
</feature>
<dbReference type="PROSITE" id="PS50115">
    <property type="entry name" value="ARFGAP"/>
    <property type="match status" value="1"/>
</dbReference>
<dbReference type="PRINTS" id="PR00405">
    <property type="entry name" value="REVINTRACTNG"/>
</dbReference>
<dbReference type="Pfam" id="PF01412">
    <property type="entry name" value="ArfGap"/>
    <property type="match status" value="1"/>
</dbReference>
<keyword evidence="2" id="KW-0862">Zinc</keyword>
<feature type="compositionally biased region" description="Basic residues" evidence="3">
    <location>
        <begin position="97"/>
        <end position="112"/>
    </location>
</feature>
<sequence length="1282" mass="142103">MSEPAEPSQEIAEWLSALRLSQYAAYFQRGGYGALKDCKHLTDNQLLGLKVFPTGHRRRVLRSLEALGVKEASGGGGGGEEEDERGEEASGTVRGRPVPHPRHIFLKDKRRGTSCQHQPKETRGREAEGSRTLPPGAGLGARSGDARPPQPAPRDPRNIQRAQPERPGVPAAAASFSTSSTSSCESLAISESASDREISSEGPSPRSAHSFPEDRFLFQGDMVDNSIYAATPMAPAGPRITHSYRLRHRPVPEIPDLPAPPLPERSRRTSGPEHLAAAAAEGPTGGDGTREAPLQRAPTVIAPYGELFLYNNPESTQGRGATDRRQRGFKDKMKQRKLRKKMPERKQSKEKFLPPAPKPADSDTDEYSTVKPACETGASGQGPEGPAVGPAAPDAGSLVMVECDLYSEAADAPGGGTGAALPDISPYACFYGAPKHQVLKVGWLDKLSPQGNCVFQRRWVRLDGDSLAYYNNDKEMYSKGMVLASAVRQVRGLGDNKFEVVTALRTFTFRAEREGERQEWVEALQKAARPPACRSQKRADSLTRPAPTSKRGPLELRGHKGRVLVSLEGSRVRLCKTEQDYKAGLGIAELELAAANIRDGDRRGFEINTPFKNFCFTAESEREKEEWIEAVQESIAETLSDYEVAEKIWFNEANRSCADCRAPQPEWASVNLGVVVCKKCAGQHRSLGPSISKVRSLKLDSSIWSNELVELFLEAGNKNTNSFWAANLPPEEEIHSGASEEQRATFVRRKYRERKYRKVLEGFRRLEQLNQALCAAVVTPDLLLTMALVFSGADVMCATGDPASSTPYLLAQRAGQKLQMEFLHQNKLSDFPRLEQWSESPSPSDASLFMDGFLYISAAPAKTSLDRRGRDDMARRWCTLEGGFLSYYESEHSAAATGRVDVSEVVSLAVSHTETMTGAGAVFTVELYLRTERVLVVGAETQETQRDWIQALTKCFVPSKAEGLLRRDVELIGRLHYKEGHDLYHWRGGWFTLEGSALHFSSGDEAAQEEVLQLKQLQELTVSVHTEGEDKIQVLLMVEGGRTVYIHGFNKMDFALWHSAITLAAGTDGKALSDQQLTKNGVPIAVDSCIAFVTQYGLRQEGLYERPGDAGRVALLLQEFRRDARNVKLRRKEHQLEDVTDTLKSFLSQAEDALLTKELYPYWVSALGTARRRLRNGLRLLHVCHCRVDFFLLFPDEKDERAESEEVLHLHREFAKDKQVDPRCRPPTSLQDPAVLQPQSHAQRKTGLRLLRPLVPDSGTNPAGNQSRPRPHQQLRDTLQRQ</sequence>
<feature type="compositionally biased region" description="Basic residues" evidence="3">
    <location>
        <begin position="333"/>
        <end position="343"/>
    </location>
</feature>
<name>A0AAQ4PLR8_GASAC</name>
<dbReference type="PROSITE" id="PS50238">
    <property type="entry name" value="RHOGAP"/>
    <property type="match status" value="1"/>
</dbReference>
<feature type="region of interest" description="Disordered" evidence="3">
    <location>
        <begin position="70"/>
        <end position="213"/>
    </location>
</feature>
<feature type="region of interest" description="Disordered" evidence="3">
    <location>
        <begin position="232"/>
        <end position="295"/>
    </location>
</feature>
<dbReference type="PROSITE" id="PS50003">
    <property type="entry name" value="PH_DOMAIN"/>
    <property type="match status" value="4"/>
</dbReference>
<evidence type="ECO:0000259" key="5">
    <source>
        <dbReference type="PROSITE" id="PS50105"/>
    </source>
</evidence>
<feature type="compositionally biased region" description="Polar residues" evidence="3">
    <location>
        <begin position="1258"/>
        <end position="1268"/>
    </location>
</feature>
<feature type="domain" description="Arf-GAP" evidence="6">
    <location>
        <begin position="633"/>
        <end position="756"/>
    </location>
</feature>
<evidence type="ECO:0000256" key="2">
    <source>
        <dbReference type="PROSITE-ProRule" id="PRU00288"/>
    </source>
</evidence>
<dbReference type="InterPro" id="IPR001164">
    <property type="entry name" value="ArfGAP_dom"/>
</dbReference>
<dbReference type="InterPro" id="IPR038508">
    <property type="entry name" value="ArfGAP_dom_sf"/>
</dbReference>
<keyword evidence="2" id="KW-0479">Metal-binding</keyword>
<feature type="region of interest" description="Disordered" evidence="3">
    <location>
        <begin position="531"/>
        <end position="555"/>
    </location>
</feature>
<dbReference type="SMART" id="SM00324">
    <property type="entry name" value="RhoGAP"/>
    <property type="match status" value="1"/>
</dbReference>
<evidence type="ECO:0008006" key="10">
    <source>
        <dbReference type="Google" id="ProtNLM"/>
    </source>
</evidence>
<dbReference type="Gene3D" id="2.30.29.30">
    <property type="entry name" value="Pleckstrin-homology domain (PH domain)/Phosphotyrosine-binding domain (PTB)"/>
    <property type="match status" value="3"/>
</dbReference>
<dbReference type="GO" id="GO:0005737">
    <property type="term" value="C:cytoplasm"/>
    <property type="evidence" value="ECO:0007669"/>
    <property type="project" value="TreeGrafter"/>
</dbReference>
<feature type="domain" description="Rho-GAP" evidence="7">
    <location>
        <begin position="1070"/>
        <end position="1282"/>
    </location>
</feature>
<evidence type="ECO:0000313" key="9">
    <source>
        <dbReference type="Proteomes" id="UP000007635"/>
    </source>
</evidence>
<dbReference type="PROSITE" id="PS50105">
    <property type="entry name" value="SAM_DOMAIN"/>
    <property type="match status" value="1"/>
</dbReference>
<evidence type="ECO:0000256" key="1">
    <source>
        <dbReference type="ARBA" id="ARBA00022468"/>
    </source>
</evidence>
<feature type="domain" description="PH" evidence="4">
    <location>
        <begin position="437"/>
        <end position="529"/>
    </location>
</feature>
<feature type="domain" description="PH" evidence="4">
    <location>
        <begin position="968"/>
        <end position="1066"/>
    </location>
</feature>
<reference evidence="8" key="2">
    <citation type="submission" date="2025-08" db="UniProtKB">
        <authorList>
            <consortium name="Ensembl"/>
        </authorList>
    </citation>
    <scope>IDENTIFICATION</scope>
</reference>
<dbReference type="GO" id="GO:0007165">
    <property type="term" value="P:signal transduction"/>
    <property type="evidence" value="ECO:0007669"/>
    <property type="project" value="InterPro"/>
</dbReference>
<reference evidence="8 9" key="1">
    <citation type="journal article" date="2021" name="G3 (Bethesda)">
        <title>Improved contiguity of the threespine stickleback genome using long-read sequencing.</title>
        <authorList>
            <person name="Nath S."/>
            <person name="Shaw D.E."/>
            <person name="White M.A."/>
        </authorList>
    </citation>
    <scope>NUCLEOTIDE SEQUENCE [LARGE SCALE GENOMIC DNA]</scope>
    <source>
        <strain evidence="8 9">Lake Benthic</strain>
    </source>
</reference>
<feature type="compositionally biased region" description="Pro residues" evidence="3">
    <location>
        <begin position="252"/>
        <end position="263"/>
    </location>
</feature>
<feature type="compositionally biased region" description="Low complexity" evidence="3">
    <location>
        <begin position="171"/>
        <end position="192"/>
    </location>
</feature>
<dbReference type="GeneTree" id="ENSGT00940000167169"/>
<organism evidence="8 9">
    <name type="scientific">Gasterosteus aculeatus aculeatus</name>
    <name type="common">three-spined stickleback</name>
    <dbReference type="NCBI Taxonomy" id="481459"/>
    <lineage>
        <taxon>Eukaryota</taxon>
        <taxon>Metazoa</taxon>
        <taxon>Chordata</taxon>
        <taxon>Craniata</taxon>
        <taxon>Vertebrata</taxon>
        <taxon>Euteleostomi</taxon>
        <taxon>Actinopterygii</taxon>
        <taxon>Neopterygii</taxon>
        <taxon>Teleostei</taxon>
        <taxon>Neoteleostei</taxon>
        <taxon>Acanthomorphata</taxon>
        <taxon>Eupercaria</taxon>
        <taxon>Perciformes</taxon>
        <taxon>Cottioidei</taxon>
        <taxon>Gasterosteales</taxon>
        <taxon>Gasterosteidae</taxon>
        <taxon>Gasterosteus</taxon>
    </lineage>
</organism>
<dbReference type="Pfam" id="PF00169">
    <property type="entry name" value="PH"/>
    <property type="match status" value="2"/>
</dbReference>